<protein>
    <submittedName>
        <fullName evidence="2">NAD(FAD)-dependent dehydrogenase</fullName>
    </submittedName>
</protein>
<dbReference type="Proteomes" id="UP000641137">
    <property type="component" value="Unassembled WGS sequence"/>
</dbReference>
<dbReference type="GO" id="GO:0051536">
    <property type="term" value="F:iron-sulfur cluster binding"/>
    <property type="evidence" value="ECO:0007669"/>
    <property type="project" value="InterPro"/>
</dbReference>
<evidence type="ECO:0000313" key="3">
    <source>
        <dbReference type="Proteomes" id="UP000641137"/>
    </source>
</evidence>
<dbReference type="EMBL" id="BMZO01000006">
    <property type="protein sequence ID" value="GHC72623.1"/>
    <property type="molecule type" value="Genomic_DNA"/>
</dbReference>
<sequence>MTITPAPLFHRLCPRQPDTIIRFDGREIEAISGESLITALLGAGLTTGRSEFDHKPRAGFCLMGACQDCTVWTRDGRRLRACTVEVVPGLDLCSLPKQEITLT</sequence>
<dbReference type="InterPro" id="IPR036010">
    <property type="entry name" value="2Fe-2S_ferredoxin-like_sf"/>
</dbReference>
<keyword evidence="1" id="KW-0560">Oxidoreductase</keyword>
<dbReference type="InterPro" id="IPR042204">
    <property type="entry name" value="2Fe-2S-bd_N"/>
</dbReference>
<comment type="caution">
    <text evidence="2">The sequence shown here is derived from an EMBL/GenBank/DDBJ whole genome shotgun (WGS) entry which is preliminary data.</text>
</comment>
<keyword evidence="3" id="KW-1185">Reference proteome</keyword>
<dbReference type="AlphaFoldDB" id="A0A8J3DJ65"/>
<dbReference type="Gene3D" id="3.10.20.440">
    <property type="entry name" value="2Fe-2S iron-sulphur cluster binding domain, sarcosine oxidase, alpha subunit, N-terminal domain"/>
    <property type="match status" value="1"/>
</dbReference>
<organism evidence="2 3">
    <name type="scientific">Limoniibacter endophyticus</name>
    <dbReference type="NCBI Taxonomy" id="1565040"/>
    <lineage>
        <taxon>Bacteria</taxon>
        <taxon>Pseudomonadati</taxon>
        <taxon>Pseudomonadota</taxon>
        <taxon>Alphaproteobacteria</taxon>
        <taxon>Hyphomicrobiales</taxon>
        <taxon>Bartonellaceae</taxon>
        <taxon>Limoniibacter</taxon>
    </lineage>
</organism>
<dbReference type="Pfam" id="PF13510">
    <property type="entry name" value="Fer2_4"/>
    <property type="match status" value="1"/>
</dbReference>
<dbReference type="GO" id="GO:0016491">
    <property type="term" value="F:oxidoreductase activity"/>
    <property type="evidence" value="ECO:0007669"/>
    <property type="project" value="UniProtKB-KW"/>
</dbReference>
<dbReference type="SUPFAM" id="SSF54292">
    <property type="entry name" value="2Fe-2S ferredoxin-like"/>
    <property type="match status" value="1"/>
</dbReference>
<gene>
    <name evidence="2" type="ORF">GCM10010136_20460</name>
</gene>
<dbReference type="RefSeq" id="WP_189489906.1">
    <property type="nucleotide sequence ID" value="NZ_BMZO01000006.1"/>
</dbReference>
<reference evidence="2" key="1">
    <citation type="journal article" date="2014" name="Int. J. Syst. Evol. Microbiol.">
        <title>Complete genome sequence of Corynebacterium casei LMG S-19264T (=DSM 44701T), isolated from a smear-ripened cheese.</title>
        <authorList>
            <consortium name="US DOE Joint Genome Institute (JGI-PGF)"/>
            <person name="Walter F."/>
            <person name="Albersmeier A."/>
            <person name="Kalinowski J."/>
            <person name="Ruckert C."/>
        </authorList>
    </citation>
    <scope>NUCLEOTIDE SEQUENCE</scope>
    <source>
        <strain evidence="2">KCTC 42097</strain>
    </source>
</reference>
<evidence type="ECO:0000256" key="1">
    <source>
        <dbReference type="ARBA" id="ARBA00023002"/>
    </source>
</evidence>
<accession>A0A8J3DJ65</accession>
<name>A0A8J3DJ65_9HYPH</name>
<evidence type="ECO:0000313" key="2">
    <source>
        <dbReference type="EMBL" id="GHC72623.1"/>
    </source>
</evidence>
<proteinExistence type="predicted"/>
<reference evidence="2" key="2">
    <citation type="submission" date="2020-09" db="EMBL/GenBank/DDBJ databases">
        <authorList>
            <person name="Sun Q."/>
            <person name="Kim S."/>
        </authorList>
    </citation>
    <scope>NUCLEOTIDE SEQUENCE</scope>
    <source>
        <strain evidence="2">KCTC 42097</strain>
    </source>
</reference>